<reference evidence="1" key="1">
    <citation type="submission" date="2016-05" db="EMBL/GenBank/DDBJ databases">
        <authorList>
            <person name="Lavstsen T."/>
            <person name="Jespersen J.S."/>
        </authorList>
    </citation>
    <scope>NUCLEOTIDE SEQUENCE</scope>
    <source>
        <tissue evidence="1">Brain</tissue>
    </source>
</reference>
<feature type="non-terminal residue" evidence="1">
    <location>
        <position position="1"/>
    </location>
</feature>
<dbReference type="EMBL" id="HAEH01005542">
    <property type="protein sequence ID" value="SBR76787.1"/>
    <property type="molecule type" value="Transcribed_RNA"/>
</dbReference>
<gene>
    <name evidence="1" type="primary">SI:CH211-119O8.4</name>
</gene>
<accession>A0A1A8P6Z8</accession>
<name>A0A1A8P6Z8_9TELE</name>
<organism evidence="1">
    <name type="scientific">Nothobranchius rachovii</name>
    <name type="common">bluefin notho</name>
    <dbReference type="NCBI Taxonomy" id="451742"/>
    <lineage>
        <taxon>Eukaryota</taxon>
        <taxon>Metazoa</taxon>
        <taxon>Chordata</taxon>
        <taxon>Craniata</taxon>
        <taxon>Vertebrata</taxon>
        <taxon>Euteleostomi</taxon>
        <taxon>Actinopterygii</taxon>
        <taxon>Neopterygii</taxon>
        <taxon>Teleostei</taxon>
        <taxon>Neoteleostei</taxon>
        <taxon>Acanthomorphata</taxon>
        <taxon>Ovalentaria</taxon>
        <taxon>Atherinomorphae</taxon>
        <taxon>Cyprinodontiformes</taxon>
        <taxon>Nothobranchiidae</taxon>
        <taxon>Nothobranchius</taxon>
    </lineage>
</organism>
<sequence length="76" mass="8828">VIKLSTKRNFALFVSSPSWKDTREWTTPNREKTTEESHLTCSANKGTPLVRSRKSLILFYLLSLPFPFLLDQNKRS</sequence>
<proteinExistence type="predicted"/>
<evidence type="ECO:0000313" key="1">
    <source>
        <dbReference type="EMBL" id="SBR76787.1"/>
    </source>
</evidence>
<dbReference type="AlphaFoldDB" id="A0A1A8P6Z8"/>
<reference evidence="1" key="2">
    <citation type="submission" date="2016-06" db="EMBL/GenBank/DDBJ databases">
        <title>The genome of a short-lived fish provides insights into sex chromosome evolution and the genetic control of aging.</title>
        <authorList>
            <person name="Reichwald K."/>
            <person name="Felder M."/>
            <person name="Petzold A."/>
            <person name="Koch P."/>
            <person name="Groth M."/>
            <person name="Platzer M."/>
        </authorList>
    </citation>
    <scope>NUCLEOTIDE SEQUENCE</scope>
    <source>
        <tissue evidence="1">Brain</tissue>
    </source>
</reference>
<feature type="non-terminal residue" evidence="1">
    <location>
        <position position="76"/>
    </location>
</feature>
<protein>
    <submittedName>
        <fullName evidence="1">Si:ch211-119o8.4</fullName>
    </submittedName>
</protein>